<gene>
    <name evidence="8" type="ORF">BAMA_12940</name>
</gene>
<organism evidence="8 9">
    <name type="scientific">Bacillus manliponensis</name>
    <dbReference type="NCBI Taxonomy" id="574376"/>
    <lineage>
        <taxon>Bacteria</taxon>
        <taxon>Bacillati</taxon>
        <taxon>Bacillota</taxon>
        <taxon>Bacilli</taxon>
        <taxon>Bacillales</taxon>
        <taxon>Bacillaceae</taxon>
        <taxon>Bacillus</taxon>
        <taxon>Bacillus cereus group</taxon>
    </lineage>
</organism>
<dbReference type="AlphaFoldDB" id="A0A073JT56"/>
<proteinExistence type="predicted"/>
<dbReference type="InterPro" id="IPR051791">
    <property type="entry name" value="Pra-immunoreactive"/>
</dbReference>
<feature type="transmembrane region" description="Helical" evidence="6">
    <location>
        <begin position="86"/>
        <end position="107"/>
    </location>
</feature>
<dbReference type="OrthoDB" id="1787043at2"/>
<comment type="subcellular location">
    <subcellularLocation>
        <location evidence="1">Cell membrane</location>
        <topology evidence="1">Multi-pass membrane protein</topology>
    </subcellularLocation>
</comment>
<feature type="transmembrane region" description="Helical" evidence="6">
    <location>
        <begin position="12"/>
        <end position="33"/>
    </location>
</feature>
<name>A0A073JT56_9BACI</name>
<sequence>MTREPGGFWRRLGANFLDGLVFAPIYVLVIYAFNVSEDTADGILGLLQILYMIILPVVWVGYTVGKKAVGVQIVRIDGKKVTFFTMLKRVILGTLVHVLTLGIGYVVSAFMVGLREDKRAIHDFIAGTQVVRDE</sequence>
<evidence type="ECO:0000256" key="3">
    <source>
        <dbReference type="ARBA" id="ARBA00022692"/>
    </source>
</evidence>
<evidence type="ECO:0000313" key="9">
    <source>
        <dbReference type="Proteomes" id="UP000027822"/>
    </source>
</evidence>
<dbReference type="STRING" id="574376.BAMA_12940"/>
<accession>A0A073JT56</accession>
<keyword evidence="4 6" id="KW-1133">Transmembrane helix</keyword>
<evidence type="ECO:0000256" key="2">
    <source>
        <dbReference type="ARBA" id="ARBA00022475"/>
    </source>
</evidence>
<dbReference type="PANTHER" id="PTHR36115:SF9">
    <property type="entry name" value="LMO1584 PROTEIN"/>
    <property type="match status" value="1"/>
</dbReference>
<keyword evidence="2" id="KW-1003">Cell membrane</keyword>
<keyword evidence="9" id="KW-1185">Reference proteome</keyword>
<dbReference type="Proteomes" id="UP000027822">
    <property type="component" value="Unassembled WGS sequence"/>
</dbReference>
<evidence type="ECO:0000256" key="4">
    <source>
        <dbReference type="ARBA" id="ARBA00022989"/>
    </source>
</evidence>
<reference evidence="8 9" key="1">
    <citation type="submission" date="2014-06" db="EMBL/GenBank/DDBJ databases">
        <title>Draft genome sequence of Bacillus manliponensis JCM 15802 (MCCC 1A00708).</title>
        <authorList>
            <person name="Lai Q."/>
            <person name="Liu Y."/>
            <person name="Shao Z."/>
        </authorList>
    </citation>
    <scope>NUCLEOTIDE SEQUENCE [LARGE SCALE GENOMIC DNA]</scope>
    <source>
        <strain evidence="8 9">JCM 15802</strain>
    </source>
</reference>
<evidence type="ECO:0000256" key="5">
    <source>
        <dbReference type="ARBA" id="ARBA00023136"/>
    </source>
</evidence>
<dbReference type="EMBL" id="JOTN01000028">
    <property type="protein sequence ID" value="KEK17465.1"/>
    <property type="molecule type" value="Genomic_DNA"/>
</dbReference>
<evidence type="ECO:0000259" key="7">
    <source>
        <dbReference type="Pfam" id="PF06271"/>
    </source>
</evidence>
<feature type="domain" description="RDD" evidence="7">
    <location>
        <begin position="6"/>
        <end position="127"/>
    </location>
</feature>
<evidence type="ECO:0000256" key="1">
    <source>
        <dbReference type="ARBA" id="ARBA00004651"/>
    </source>
</evidence>
<dbReference type="Pfam" id="PF06271">
    <property type="entry name" value="RDD"/>
    <property type="match status" value="1"/>
</dbReference>
<dbReference type="PANTHER" id="PTHR36115">
    <property type="entry name" value="PROLINE-RICH ANTIGEN HOMOLOG-RELATED"/>
    <property type="match status" value="1"/>
</dbReference>
<keyword evidence="3 6" id="KW-0812">Transmembrane</keyword>
<dbReference type="GO" id="GO:0005886">
    <property type="term" value="C:plasma membrane"/>
    <property type="evidence" value="ECO:0007669"/>
    <property type="project" value="UniProtKB-SubCell"/>
</dbReference>
<dbReference type="InterPro" id="IPR010432">
    <property type="entry name" value="RDD"/>
</dbReference>
<dbReference type="RefSeq" id="WP_034643286.1">
    <property type="nucleotide sequence ID" value="NZ_CBCSJC010000006.1"/>
</dbReference>
<dbReference type="eggNOG" id="COG1714">
    <property type="taxonomic scope" value="Bacteria"/>
</dbReference>
<protein>
    <submittedName>
        <fullName evidence="8">Membrane protein</fullName>
    </submittedName>
</protein>
<evidence type="ECO:0000313" key="8">
    <source>
        <dbReference type="EMBL" id="KEK17465.1"/>
    </source>
</evidence>
<comment type="caution">
    <text evidence="8">The sequence shown here is derived from an EMBL/GenBank/DDBJ whole genome shotgun (WGS) entry which is preliminary data.</text>
</comment>
<feature type="transmembrane region" description="Helical" evidence="6">
    <location>
        <begin position="45"/>
        <end position="65"/>
    </location>
</feature>
<evidence type="ECO:0000256" key="6">
    <source>
        <dbReference type="SAM" id="Phobius"/>
    </source>
</evidence>
<keyword evidence="5 6" id="KW-0472">Membrane</keyword>